<protein>
    <submittedName>
        <fullName evidence="2">Uncharacterized protein</fullName>
    </submittedName>
</protein>
<keyword evidence="1" id="KW-1133">Transmembrane helix</keyword>
<reference evidence="2" key="2">
    <citation type="submission" date="2024-07" db="EMBL/GenBank/DDBJ databases">
        <title>Streptomyces haneummycinica sp. nov., a new antibiotic-producing actinobacterium isolated from marine sediment.</title>
        <authorList>
            <person name="Uemura M."/>
            <person name="Hamada M."/>
            <person name="Hirano S."/>
            <person name="Kobayashi K."/>
            <person name="Ohshiro T."/>
            <person name="Kobayashi T."/>
            <person name="Terahara T."/>
        </authorList>
    </citation>
    <scope>NUCLEOTIDE SEQUENCE</scope>
    <source>
        <strain evidence="2">KM77-8</strain>
    </source>
</reference>
<proteinExistence type="predicted"/>
<dbReference type="AlphaFoldDB" id="A0AAT9HXI5"/>
<name>A0AAT9HXI5_9ACTN</name>
<evidence type="ECO:0000313" key="2">
    <source>
        <dbReference type="EMBL" id="BFO21949.1"/>
    </source>
</evidence>
<reference evidence="2" key="1">
    <citation type="submission" date="2024-06" db="EMBL/GenBank/DDBJ databases">
        <authorList>
            <consortium name="consrtm"/>
            <person name="Uemura M."/>
            <person name="Terahara T."/>
        </authorList>
    </citation>
    <scope>NUCLEOTIDE SEQUENCE</scope>
    <source>
        <strain evidence="2">KM77-8</strain>
    </source>
</reference>
<organism evidence="2">
    <name type="scientific">Streptomyces haneummycinicus</name>
    <dbReference type="NCBI Taxonomy" id="3074435"/>
    <lineage>
        <taxon>Bacteria</taxon>
        <taxon>Bacillati</taxon>
        <taxon>Actinomycetota</taxon>
        <taxon>Actinomycetes</taxon>
        <taxon>Kitasatosporales</taxon>
        <taxon>Streptomycetaceae</taxon>
        <taxon>Streptomyces</taxon>
    </lineage>
</organism>
<feature type="transmembrane region" description="Helical" evidence="1">
    <location>
        <begin position="27"/>
        <end position="46"/>
    </location>
</feature>
<keyword evidence="1" id="KW-0472">Membrane</keyword>
<dbReference type="EMBL" id="AP035768">
    <property type="protein sequence ID" value="BFO21949.1"/>
    <property type="molecule type" value="Genomic_DNA"/>
</dbReference>
<gene>
    <name evidence="2" type="ORF">SHKM778_83370</name>
</gene>
<sequence>MQCESGNPVLDLVLGFFSFLGDPVGTILNLIAKAVLAAAIAVFGALTTSIPTLTGTTTAKEVNSQSQWLVVYLAVGSSCSRRPAWPWNAAAPRASPR</sequence>
<accession>A0AAT9HXI5</accession>
<keyword evidence="1" id="KW-0812">Transmembrane</keyword>
<evidence type="ECO:0000256" key="1">
    <source>
        <dbReference type="SAM" id="Phobius"/>
    </source>
</evidence>